<evidence type="ECO:0000313" key="2">
    <source>
        <dbReference type="Proteomes" id="UP000828328"/>
    </source>
</evidence>
<protein>
    <submittedName>
        <fullName evidence="1">Uncharacterized protein</fullName>
    </submittedName>
</protein>
<gene>
    <name evidence="1" type="ORF">BCPST_004</name>
</gene>
<evidence type="ECO:0000313" key="1">
    <source>
        <dbReference type="EMBL" id="QQO38622.1"/>
    </source>
</evidence>
<organism evidence="1 2">
    <name type="scientific">Bacillus phage BCPST</name>
    <dbReference type="NCBI Taxonomy" id="2801506"/>
    <lineage>
        <taxon>Viruses</taxon>
        <taxon>Duplodnaviria</taxon>
        <taxon>Heunggongvirae</taxon>
        <taxon>Uroviricota</taxon>
        <taxon>Caudoviricetes</taxon>
        <taxon>Sejongvirinae</taxon>
        <taxon>Yihwangvirus</taxon>
        <taxon>Yihwangvirus BCPST</taxon>
    </lineage>
</organism>
<dbReference type="EMBL" id="MW392802">
    <property type="protein sequence ID" value="QQO38622.1"/>
    <property type="molecule type" value="Genomic_DNA"/>
</dbReference>
<dbReference type="Proteomes" id="UP000828328">
    <property type="component" value="Segment"/>
</dbReference>
<sequence length="60" mass="7179">MKNKLNALLEDGKVYANHNEMQTITKHLIDNNIEYYNVPIKDNQYRIELDIKEESENEQI</sequence>
<proteinExistence type="predicted"/>
<keyword evidence="2" id="KW-1185">Reference proteome</keyword>
<accession>A0AAE7TQA5</accession>
<name>A0AAE7TQA5_9CAUD</name>
<reference evidence="1" key="1">
    <citation type="submission" date="2020-12" db="EMBL/GenBank/DDBJ databases">
        <authorList>
            <person name="Youbin C."/>
            <person name="Kawngpyo K."/>
        </authorList>
    </citation>
    <scope>NUCLEOTIDE SEQUENCE</scope>
</reference>